<name>A0ABD2KNP0_9BILA</name>
<proteinExistence type="predicted"/>
<reference evidence="2 3" key="1">
    <citation type="submission" date="2024-10" db="EMBL/GenBank/DDBJ databases">
        <authorList>
            <person name="Kim D."/>
        </authorList>
    </citation>
    <scope>NUCLEOTIDE SEQUENCE [LARGE SCALE GENOMIC DNA]</scope>
    <source>
        <strain evidence="2">BH-2024</strain>
    </source>
</reference>
<keyword evidence="1" id="KW-0732">Signal</keyword>
<accession>A0ABD2KNP0</accession>
<evidence type="ECO:0000313" key="2">
    <source>
        <dbReference type="EMBL" id="KAL3104471.1"/>
    </source>
</evidence>
<dbReference type="AlphaFoldDB" id="A0ABD2KNP0"/>
<dbReference type="Gene3D" id="3.90.1720.30">
    <property type="entry name" value="PPPDE domains"/>
    <property type="match status" value="1"/>
</dbReference>
<sequence length="208" mass="24008">MIKRQLKLMLVFCCLSACLGMIRKSPPWVTGKSEATVSDDENTVATPSKKMKKTEQIKPSFSKVPVEIKIRVNIFCNEPIHVYVSAGDYEFDLQVAHTRRRKFRHDIDKTLDASDETKAQPFKGNGRLFVTPEKMEKIFFEMCERFWSSENYHEQKANCLDFVFNFVNTLCDGNAPKKTVKFVKKDGHLNNSDSTSTVQNNREKIRLD</sequence>
<dbReference type="EMBL" id="JBICBT010000710">
    <property type="protein sequence ID" value="KAL3104471.1"/>
    <property type="molecule type" value="Genomic_DNA"/>
</dbReference>
<evidence type="ECO:0000313" key="3">
    <source>
        <dbReference type="Proteomes" id="UP001620626"/>
    </source>
</evidence>
<comment type="caution">
    <text evidence="2">The sequence shown here is derived from an EMBL/GenBank/DDBJ whole genome shotgun (WGS) entry which is preliminary data.</text>
</comment>
<protein>
    <recommendedName>
        <fullName evidence="4">Effector protein</fullName>
    </recommendedName>
</protein>
<evidence type="ECO:0000256" key="1">
    <source>
        <dbReference type="SAM" id="SignalP"/>
    </source>
</evidence>
<feature type="signal peptide" evidence="1">
    <location>
        <begin position="1"/>
        <end position="24"/>
    </location>
</feature>
<gene>
    <name evidence="2" type="ORF">niasHT_027181</name>
</gene>
<keyword evidence="3" id="KW-1185">Reference proteome</keyword>
<dbReference type="InterPro" id="IPR042266">
    <property type="entry name" value="PPPDE_sf"/>
</dbReference>
<dbReference type="Proteomes" id="UP001620626">
    <property type="component" value="Unassembled WGS sequence"/>
</dbReference>
<organism evidence="2 3">
    <name type="scientific">Heterodera trifolii</name>
    <dbReference type="NCBI Taxonomy" id="157864"/>
    <lineage>
        <taxon>Eukaryota</taxon>
        <taxon>Metazoa</taxon>
        <taxon>Ecdysozoa</taxon>
        <taxon>Nematoda</taxon>
        <taxon>Chromadorea</taxon>
        <taxon>Rhabditida</taxon>
        <taxon>Tylenchina</taxon>
        <taxon>Tylenchomorpha</taxon>
        <taxon>Tylenchoidea</taxon>
        <taxon>Heteroderidae</taxon>
        <taxon>Heteroderinae</taxon>
        <taxon>Heterodera</taxon>
    </lineage>
</organism>
<evidence type="ECO:0008006" key="4">
    <source>
        <dbReference type="Google" id="ProtNLM"/>
    </source>
</evidence>
<feature type="chain" id="PRO_5044886366" description="Effector protein" evidence="1">
    <location>
        <begin position="25"/>
        <end position="208"/>
    </location>
</feature>